<feature type="signal peptide" evidence="1">
    <location>
        <begin position="1"/>
        <end position="20"/>
    </location>
</feature>
<dbReference type="PANTHER" id="PTHR34587:SF2">
    <property type="entry name" value="G-PROTEIN COUPLED RECEPTORS FAMILY 1 PROFILE DOMAIN-CONTAINING PROTEIN"/>
    <property type="match status" value="1"/>
</dbReference>
<comment type="caution">
    <text evidence="2">The sequence shown here is derived from an EMBL/GenBank/DDBJ whole genome shotgun (WGS) entry which is preliminary data.</text>
</comment>
<keyword evidence="3" id="KW-1185">Reference proteome</keyword>
<dbReference type="PANTHER" id="PTHR34587">
    <property type="entry name" value="VWFA DOMAIN-CONTAINING PROTEIN"/>
    <property type="match status" value="1"/>
</dbReference>
<keyword evidence="1" id="KW-0732">Signal</keyword>
<dbReference type="AlphaFoldDB" id="A0A8H4V9M6"/>
<protein>
    <recommendedName>
        <fullName evidence="4">Ribosomal protein s17</fullName>
    </recommendedName>
</protein>
<evidence type="ECO:0000313" key="3">
    <source>
        <dbReference type="Proteomes" id="UP000557566"/>
    </source>
</evidence>
<dbReference type="EMBL" id="JAAVMX010000001">
    <property type="protein sequence ID" value="KAF4512796.1"/>
    <property type="molecule type" value="Genomic_DNA"/>
</dbReference>
<proteinExistence type="predicted"/>
<evidence type="ECO:0008006" key="4">
    <source>
        <dbReference type="Google" id="ProtNLM"/>
    </source>
</evidence>
<accession>A0A8H4V9M6</accession>
<feature type="chain" id="PRO_5034626815" description="Ribosomal protein s17" evidence="1">
    <location>
        <begin position="21"/>
        <end position="276"/>
    </location>
</feature>
<evidence type="ECO:0000313" key="2">
    <source>
        <dbReference type="EMBL" id="KAF4512796.1"/>
    </source>
</evidence>
<organism evidence="2 3">
    <name type="scientific">Ophiocordyceps sinensis</name>
    <dbReference type="NCBI Taxonomy" id="72228"/>
    <lineage>
        <taxon>Eukaryota</taxon>
        <taxon>Fungi</taxon>
        <taxon>Dikarya</taxon>
        <taxon>Ascomycota</taxon>
        <taxon>Pezizomycotina</taxon>
        <taxon>Sordariomycetes</taxon>
        <taxon>Hypocreomycetidae</taxon>
        <taxon>Hypocreales</taxon>
        <taxon>Ophiocordycipitaceae</taxon>
        <taxon>Ophiocordyceps</taxon>
    </lineage>
</organism>
<name>A0A8H4V9M6_9HYPO</name>
<reference evidence="2 3" key="1">
    <citation type="journal article" date="2020" name="Genome Biol. Evol.">
        <title>A new high-quality draft genome assembly of the Chinese cordyceps Ophiocordyceps sinensis.</title>
        <authorList>
            <person name="Shu R."/>
            <person name="Zhang J."/>
            <person name="Meng Q."/>
            <person name="Zhang H."/>
            <person name="Zhou G."/>
            <person name="Li M."/>
            <person name="Wu P."/>
            <person name="Zhao Y."/>
            <person name="Chen C."/>
            <person name="Qin Q."/>
        </authorList>
    </citation>
    <scope>NUCLEOTIDE SEQUENCE [LARGE SCALE GENOMIC DNA]</scope>
    <source>
        <strain evidence="2 3">IOZ07</strain>
    </source>
</reference>
<sequence>MYISSLIALLGLSEMTGAAATKRAVIVIAPGKSAGQGTQRAEQVGNGDAALALKSNLVQTGSQTTGFDPNSKDNLTSAASITDKANFINFCDGKQLTNGLVIEKGPSCNGIPMGDIPAPDQMVSALFIEPKNGQKMALNQSFKIQVMIANLNAGSFTNATSTYYSAPQFLDDKGMVVGHTHITIQNLDETLDGGPVPDPAKFATFKAITDEGDGKGLLSTTVDGGLTTPGEKRMCTLVAAANHQPVIMAAALRGAQDDCIRFTVEDGAKELKQNSI</sequence>
<dbReference type="InterPro" id="IPR053216">
    <property type="entry name" value="Appressorial_penetr-assoc"/>
</dbReference>
<dbReference type="OrthoDB" id="2336871at2759"/>
<evidence type="ECO:0000256" key="1">
    <source>
        <dbReference type="SAM" id="SignalP"/>
    </source>
</evidence>
<dbReference type="Proteomes" id="UP000557566">
    <property type="component" value="Unassembled WGS sequence"/>
</dbReference>
<gene>
    <name evidence="2" type="ORF">G6O67_000134</name>
</gene>